<dbReference type="InterPro" id="IPR003760">
    <property type="entry name" value="PnrA-like"/>
</dbReference>
<evidence type="ECO:0000259" key="6">
    <source>
        <dbReference type="Pfam" id="PF02608"/>
    </source>
</evidence>
<evidence type="ECO:0000256" key="5">
    <source>
        <dbReference type="ARBA" id="ARBA00023288"/>
    </source>
</evidence>
<protein>
    <recommendedName>
        <fullName evidence="6">ABC transporter substrate-binding protein PnrA-like domain-containing protein</fullName>
    </recommendedName>
</protein>
<dbReference type="Pfam" id="PF02608">
    <property type="entry name" value="Bmp"/>
    <property type="match status" value="1"/>
</dbReference>
<dbReference type="InterPro" id="IPR050957">
    <property type="entry name" value="BMP_lipoprotein"/>
</dbReference>
<dbReference type="GO" id="GO:0005886">
    <property type="term" value="C:plasma membrane"/>
    <property type="evidence" value="ECO:0007669"/>
    <property type="project" value="UniProtKB-SubCell"/>
</dbReference>
<dbReference type="AlphaFoldDB" id="A0A645GV67"/>
<keyword evidence="5" id="KW-0449">Lipoprotein</keyword>
<dbReference type="PANTHER" id="PTHR34296:SF2">
    <property type="entry name" value="ABC TRANSPORTER GUANOSINE-BINDING PROTEIN NUPN"/>
    <property type="match status" value="1"/>
</dbReference>
<evidence type="ECO:0000256" key="1">
    <source>
        <dbReference type="ARBA" id="ARBA00004236"/>
    </source>
</evidence>
<comment type="subcellular location">
    <subcellularLocation>
        <location evidence="1">Cell membrane</location>
    </subcellularLocation>
</comment>
<gene>
    <name evidence="7" type="ORF">SDC9_175358</name>
</gene>
<organism evidence="7">
    <name type="scientific">bioreactor metagenome</name>
    <dbReference type="NCBI Taxonomy" id="1076179"/>
    <lineage>
        <taxon>unclassified sequences</taxon>
        <taxon>metagenomes</taxon>
        <taxon>ecological metagenomes</taxon>
    </lineage>
</organism>
<evidence type="ECO:0000256" key="2">
    <source>
        <dbReference type="ARBA" id="ARBA00022475"/>
    </source>
</evidence>
<accession>A0A645GV67</accession>
<evidence type="ECO:0000256" key="4">
    <source>
        <dbReference type="ARBA" id="ARBA00023136"/>
    </source>
</evidence>
<reference evidence="7" key="1">
    <citation type="submission" date="2019-08" db="EMBL/GenBank/DDBJ databases">
        <authorList>
            <person name="Kucharzyk K."/>
            <person name="Murdoch R.W."/>
            <person name="Higgins S."/>
            <person name="Loffler F."/>
        </authorList>
    </citation>
    <scope>NUCLEOTIDE SEQUENCE</scope>
</reference>
<comment type="caution">
    <text evidence="7">The sequence shown here is derived from an EMBL/GenBank/DDBJ whole genome shotgun (WGS) entry which is preliminary data.</text>
</comment>
<name>A0A645GV67_9ZZZZ</name>
<keyword evidence="3" id="KW-0732">Signal</keyword>
<feature type="domain" description="ABC transporter substrate-binding protein PnrA-like" evidence="6">
    <location>
        <begin position="2"/>
        <end position="100"/>
    </location>
</feature>
<dbReference type="EMBL" id="VSSQ01077976">
    <property type="protein sequence ID" value="MPN27924.1"/>
    <property type="molecule type" value="Genomic_DNA"/>
</dbReference>
<dbReference type="Gene3D" id="3.40.50.2300">
    <property type="match status" value="1"/>
</dbReference>
<evidence type="ECO:0000256" key="3">
    <source>
        <dbReference type="ARBA" id="ARBA00022729"/>
    </source>
</evidence>
<keyword evidence="2" id="KW-1003">Cell membrane</keyword>
<dbReference type="PANTHER" id="PTHR34296">
    <property type="entry name" value="TRANSCRIPTIONAL ACTIVATOR PROTEIN MED"/>
    <property type="match status" value="1"/>
</dbReference>
<keyword evidence="4" id="KW-0472">Membrane</keyword>
<sequence length="116" mass="12092">MFQAAAEQNFKAIGVNSNQNVLDPDHIVASMLKRVDTAAFEIVKAACVDGNLAVGSTTVLGVKDNGVGYTLEGSNIKVSDEDVAIIEGLRAKIADGSLVIPTTLEEVDSFLAANAQ</sequence>
<evidence type="ECO:0000313" key="7">
    <source>
        <dbReference type="EMBL" id="MPN27924.1"/>
    </source>
</evidence>
<proteinExistence type="predicted"/>